<proteinExistence type="predicted"/>
<sequence>MNDGFALSLRSITAIFWLGFFMAISFMEAPLKFTAPGLGIAEGLQVGKIIFKALNLWEWTFFLILVTTCIFRKTSRMGFYLITMAGIILVLETKWLLPVLDQGADQIIRGRQVTEHNAHWFYIIFEVIKAPLLLLIGIESGKMLFSEKKMSYHGRIN</sequence>
<keyword evidence="1" id="KW-0472">Membrane</keyword>
<evidence type="ECO:0000256" key="1">
    <source>
        <dbReference type="SAM" id="Phobius"/>
    </source>
</evidence>
<dbReference type="Proteomes" id="UP001204376">
    <property type="component" value="Unassembled WGS sequence"/>
</dbReference>
<accession>A0ABT1T184</accession>
<protein>
    <recommendedName>
        <fullName evidence="4">DUF4149 domain-containing protein</fullName>
    </recommendedName>
</protein>
<feature type="transmembrane region" description="Helical" evidence="1">
    <location>
        <begin position="120"/>
        <end position="138"/>
    </location>
</feature>
<feature type="transmembrane region" description="Helical" evidence="1">
    <location>
        <begin position="12"/>
        <end position="29"/>
    </location>
</feature>
<dbReference type="EMBL" id="JANHOH010000001">
    <property type="protein sequence ID" value="MCQ6958354.1"/>
    <property type="molecule type" value="Genomic_DNA"/>
</dbReference>
<keyword evidence="3" id="KW-1185">Reference proteome</keyword>
<keyword evidence="1" id="KW-1133">Transmembrane helix</keyword>
<comment type="caution">
    <text evidence="2">The sequence shown here is derived from an EMBL/GenBank/DDBJ whole genome shotgun (WGS) entry which is preliminary data.</text>
</comment>
<evidence type="ECO:0000313" key="3">
    <source>
        <dbReference type="Proteomes" id="UP001204376"/>
    </source>
</evidence>
<organism evidence="2 3">
    <name type="scientific">Mucilaginibacter aquariorum</name>
    <dbReference type="NCBI Taxonomy" id="2967225"/>
    <lineage>
        <taxon>Bacteria</taxon>
        <taxon>Pseudomonadati</taxon>
        <taxon>Bacteroidota</taxon>
        <taxon>Sphingobacteriia</taxon>
        <taxon>Sphingobacteriales</taxon>
        <taxon>Sphingobacteriaceae</taxon>
        <taxon>Mucilaginibacter</taxon>
    </lineage>
</organism>
<dbReference type="RefSeq" id="WP_256538529.1">
    <property type="nucleotide sequence ID" value="NZ_JANHOH010000001.1"/>
</dbReference>
<reference evidence="2 3" key="1">
    <citation type="submission" date="2022-07" db="EMBL/GenBank/DDBJ databases">
        <title>Mucilaginibacter sp. JC4.</title>
        <authorList>
            <person name="Le V."/>
            <person name="Ko S.-R."/>
            <person name="Ahn C.-Y."/>
            <person name="Oh H.-M."/>
        </authorList>
    </citation>
    <scope>NUCLEOTIDE SEQUENCE [LARGE SCALE GENOMIC DNA]</scope>
    <source>
        <strain evidence="2 3">JC4</strain>
    </source>
</reference>
<feature type="transmembrane region" description="Helical" evidence="1">
    <location>
        <begin position="49"/>
        <end position="71"/>
    </location>
</feature>
<evidence type="ECO:0008006" key="4">
    <source>
        <dbReference type="Google" id="ProtNLM"/>
    </source>
</evidence>
<gene>
    <name evidence="2" type="ORF">NPE20_10310</name>
</gene>
<name>A0ABT1T184_9SPHI</name>
<feature type="transmembrane region" description="Helical" evidence="1">
    <location>
        <begin position="78"/>
        <end position="100"/>
    </location>
</feature>
<evidence type="ECO:0000313" key="2">
    <source>
        <dbReference type="EMBL" id="MCQ6958354.1"/>
    </source>
</evidence>
<keyword evidence="1" id="KW-0812">Transmembrane</keyword>